<evidence type="ECO:0000256" key="1">
    <source>
        <dbReference type="ARBA" id="ARBA00022691"/>
    </source>
</evidence>
<dbReference type="EMBL" id="BNJQ01000028">
    <property type="protein sequence ID" value="GHP10167.1"/>
    <property type="molecule type" value="Genomic_DNA"/>
</dbReference>
<keyword evidence="2" id="KW-0808">Transferase</keyword>
<dbReference type="OrthoDB" id="546712at2759"/>
<name>A0A830HZ14_9CHLO</name>
<dbReference type="Gene3D" id="2.70.160.11">
    <property type="entry name" value="Hnrnp arginine n-methyltransferase1"/>
    <property type="match status" value="1"/>
</dbReference>
<accession>A0A830HZ14</accession>
<keyword evidence="2" id="KW-0489">Methyltransferase</keyword>
<evidence type="ECO:0000313" key="3">
    <source>
        <dbReference type="Proteomes" id="UP000660262"/>
    </source>
</evidence>
<evidence type="ECO:0000313" key="2">
    <source>
        <dbReference type="EMBL" id="GHP10167.1"/>
    </source>
</evidence>
<dbReference type="GO" id="GO:0042054">
    <property type="term" value="F:histone methyltransferase activity"/>
    <property type="evidence" value="ECO:0007669"/>
    <property type="project" value="TreeGrafter"/>
</dbReference>
<dbReference type="InterPro" id="IPR025799">
    <property type="entry name" value="Arg_MeTrfase"/>
</dbReference>
<dbReference type="PANTHER" id="PTHR11006:SF4">
    <property type="entry name" value="PROTEIN ARGININE N-METHYLTRANSFERASE 7"/>
    <property type="match status" value="1"/>
</dbReference>
<gene>
    <name evidence="2" type="ORF">PPROV_000889900</name>
</gene>
<dbReference type="InterPro" id="IPR029063">
    <property type="entry name" value="SAM-dependent_MTases_sf"/>
</dbReference>
<keyword evidence="3" id="KW-1185">Reference proteome</keyword>
<dbReference type="Proteomes" id="UP000660262">
    <property type="component" value="Unassembled WGS sequence"/>
</dbReference>
<sequence>MLSQRAHALTAHVAWVLDDGDASVATSTHVDMLNDATRNEAYARAIARKAPSASLALDVGTGTGLLAALVANFNRDIRVAACEYHPRLAETAKDVLQGLNRVDVHHMRSSDATPEALFGDKTKRAELLVSEIFDSGVLGEGVIASVRDAKRRLLTADAQILPARVRVVGAPATCPALRALATGAQPANLSTSSTTTTTAAGVVALHWPRVASRFGGRMLAKPEVLCELDFEANERSGRVSCCHVLDEGTDGETGQATSFVLSNYEDESVDVMIVWFEIDFNGDGAVLYTTKPMTEDELANADADADAEMRLSSSHGDERRVWADHWKHELFILPQSVGKTTNGTIKVVTAHTDDALRIGVATGGDDVVAPPVDVPRISLDDVHAKLQPSPLSSPLFSDAYGSLPWRHALRWWYEASRPDAVKPSCKSAHICACLISAPALARSRRPISTGVVPGFSETGMVDLSVSNPLIVGESPVVLPFPLWQAPSAEPVSAVGIAMSLVPSSRIYHACNFDGGSSSSSNDDDDDDDDIAILGEGCVTLTALRPAHGVALWVEWEQPSSDPPSMWPLERQAFLPLLEVSSRKPGAQVDVKLRVRASDGTVDVRVHDASS</sequence>
<dbReference type="PANTHER" id="PTHR11006">
    <property type="entry name" value="PROTEIN ARGININE N-METHYLTRANSFERASE"/>
    <property type="match status" value="1"/>
</dbReference>
<dbReference type="SUPFAM" id="SSF53335">
    <property type="entry name" value="S-adenosyl-L-methionine-dependent methyltransferases"/>
    <property type="match status" value="1"/>
</dbReference>
<comment type="caution">
    <text evidence="2">The sequence shown here is derived from an EMBL/GenBank/DDBJ whole genome shotgun (WGS) entry which is preliminary data.</text>
</comment>
<dbReference type="Gene3D" id="3.40.50.150">
    <property type="entry name" value="Vaccinia Virus protein VP39"/>
    <property type="match status" value="1"/>
</dbReference>
<dbReference type="CDD" id="cd02440">
    <property type="entry name" value="AdoMet_MTases"/>
    <property type="match status" value="1"/>
</dbReference>
<reference evidence="2" key="1">
    <citation type="submission" date="2020-10" db="EMBL/GenBank/DDBJ databases">
        <title>Unveiling of a novel bifunctional photoreceptor, Dualchrome1, isolated from a cosmopolitan green alga.</title>
        <authorList>
            <person name="Suzuki S."/>
            <person name="Kawachi M."/>
        </authorList>
    </citation>
    <scope>NUCLEOTIDE SEQUENCE</scope>
    <source>
        <strain evidence="2">NIES 2893</strain>
    </source>
</reference>
<keyword evidence="1" id="KW-0949">S-adenosyl-L-methionine</keyword>
<proteinExistence type="predicted"/>
<protein>
    <submittedName>
        <fullName evidence="2">Protein arginine N-methyltransferase 7</fullName>
    </submittedName>
</protein>
<organism evidence="2 3">
    <name type="scientific">Pycnococcus provasolii</name>
    <dbReference type="NCBI Taxonomy" id="41880"/>
    <lineage>
        <taxon>Eukaryota</taxon>
        <taxon>Viridiplantae</taxon>
        <taxon>Chlorophyta</taxon>
        <taxon>Pseudoscourfieldiophyceae</taxon>
        <taxon>Pseudoscourfieldiales</taxon>
        <taxon>Pycnococcaceae</taxon>
        <taxon>Pycnococcus</taxon>
    </lineage>
</organism>
<dbReference type="GO" id="GO:0016274">
    <property type="term" value="F:protein-arginine N-methyltransferase activity"/>
    <property type="evidence" value="ECO:0007669"/>
    <property type="project" value="InterPro"/>
</dbReference>
<dbReference type="GO" id="GO:0032259">
    <property type="term" value="P:methylation"/>
    <property type="evidence" value="ECO:0007669"/>
    <property type="project" value="UniProtKB-KW"/>
</dbReference>
<dbReference type="AlphaFoldDB" id="A0A830HZ14"/>